<dbReference type="AlphaFoldDB" id="A0A0P4QZY3"/>
<dbReference type="Pfam" id="PF18476">
    <property type="entry name" value="PIN_8"/>
    <property type="match status" value="1"/>
</dbReference>
<protein>
    <recommendedName>
        <fullName evidence="1">PIN like domain-containing protein</fullName>
    </recommendedName>
</protein>
<organism evidence="2 3">
    <name type="scientific">Streptomyces lydicamycinicus</name>
    <dbReference type="NCBI Taxonomy" id="1546107"/>
    <lineage>
        <taxon>Bacteria</taxon>
        <taxon>Bacillati</taxon>
        <taxon>Actinomycetota</taxon>
        <taxon>Actinomycetes</taxon>
        <taxon>Kitasatosporales</taxon>
        <taxon>Streptomycetaceae</taxon>
        <taxon>Streptomyces</taxon>
    </lineage>
</organism>
<evidence type="ECO:0000259" key="1">
    <source>
        <dbReference type="Pfam" id="PF18476"/>
    </source>
</evidence>
<evidence type="ECO:0000313" key="2">
    <source>
        <dbReference type="EMBL" id="GAO06052.1"/>
    </source>
</evidence>
<dbReference type="EMBL" id="BBNO01000001">
    <property type="protein sequence ID" value="GAO06052.1"/>
    <property type="molecule type" value="Genomic_DNA"/>
</dbReference>
<dbReference type="InterPro" id="IPR041578">
    <property type="entry name" value="PIN_8"/>
</dbReference>
<sequence>MQDQGVTDPTAVDDSTPQQAQIHPKLGIFDGFESYRSPSEGDLARVMNAGLVVADANVLLDLYRYTEQGRQLLLSVMAKLGNQLWIPNQVLVEFWRHRLETVSAPKASAASAIKELQDIKGRATGVLRNWAGRFALPEDELGRIFEDLNNGFEAATKAVDDLVVKHAGPADRDTAADPVVAALEKALTARVGAPLSPERYKEVVLEGQRRVTQKIPPGYMDAGKGDNAAGDFLVWSQILDEARLRKCDVLLVTGDVKEDWWRRDNRQASGPRQELIDEMSREAGTRLYMLTPRQFTALGASVFAIDAAETGLDDIDRVDRSREEVTEEVAETLQGLWNPSAVEALLEKLVSGGYEDRAAVIRWAADNEGFVSHETIRELCHYSPEAKLNGLVRPISRFTTDLQAAGLLPHHVAPLLQAVYDPNYSYVKASGFRLHASAEPLVQALAEAEGDDPE</sequence>
<comment type="caution">
    <text evidence="2">The sequence shown here is derived from an EMBL/GenBank/DDBJ whole genome shotgun (WGS) entry which is preliminary data.</text>
</comment>
<dbReference type="Proteomes" id="UP000048965">
    <property type="component" value="Unassembled WGS sequence"/>
</dbReference>
<evidence type="ECO:0000313" key="3">
    <source>
        <dbReference type="Proteomes" id="UP000048965"/>
    </source>
</evidence>
<reference evidence="2 3" key="2">
    <citation type="journal article" date="2015" name="Stand. Genomic Sci.">
        <title>Draft genome sequence of marine-derived Streptomyces sp. TP-A0598, a producer of anti-MRSA antibiotic lydicamycins.</title>
        <authorList>
            <person name="Komaki H."/>
            <person name="Ichikawa N."/>
            <person name="Hosoyama A."/>
            <person name="Fujita N."/>
            <person name="Igarashi Y."/>
        </authorList>
    </citation>
    <scope>NUCLEOTIDE SEQUENCE [LARGE SCALE GENOMIC DNA]</scope>
    <source>
        <strain evidence="2 3">NBRC 110027</strain>
    </source>
</reference>
<gene>
    <name evidence="2" type="ORF">TPA0598_01_04230</name>
</gene>
<accession>A0A0P4QZY3</accession>
<reference evidence="3" key="1">
    <citation type="submission" date="2014-09" db="EMBL/GenBank/DDBJ databases">
        <title>Whole genome shotgun sequence of Streptomyces sp. NBRC 110027.</title>
        <authorList>
            <person name="Komaki H."/>
            <person name="Ichikawa N."/>
            <person name="Katano-Makiyama Y."/>
            <person name="Hosoyama A."/>
            <person name="Hashimoto M."/>
            <person name="Uohara A."/>
            <person name="Kitahashi Y."/>
            <person name="Ohji S."/>
            <person name="Kimura A."/>
            <person name="Yamazoe A."/>
            <person name="Igarashi Y."/>
            <person name="Fujita N."/>
        </authorList>
    </citation>
    <scope>NUCLEOTIDE SEQUENCE [LARGE SCALE GENOMIC DNA]</scope>
    <source>
        <strain evidence="3">NBRC 110027</strain>
    </source>
</reference>
<keyword evidence="3" id="KW-1185">Reference proteome</keyword>
<proteinExistence type="predicted"/>
<name>A0A0P4QZY3_9ACTN</name>
<feature type="domain" description="PIN like" evidence="1">
    <location>
        <begin position="51"/>
        <end position="275"/>
    </location>
</feature>